<gene>
    <name evidence="1" type="ORF">AMTR_s00045p00031540</name>
</gene>
<organism evidence="1 2">
    <name type="scientific">Amborella trichopoda</name>
    <dbReference type="NCBI Taxonomy" id="13333"/>
    <lineage>
        <taxon>Eukaryota</taxon>
        <taxon>Viridiplantae</taxon>
        <taxon>Streptophyta</taxon>
        <taxon>Embryophyta</taxon>
        <taxon>Tracheophyta</taxon>
        <taxon>Spermatophyta</taxon>
        <taxon>Magnoliopsida</taxon>
        <taxon>Amborellales</taxon>
        <taxon>Amborellaceae</taxon>
        <taxon>Amborella</taxon>
    </lineage>
</organism>
<evidence type="ECO:0000313" key="1">
    <source>
        <dbReference type="EMBL" id="ERN01929.1"/>
    </source>
</evidence>
<keyword evidence="2" id="KW-1185">Reference proteome</keyword>
<dbReference type="Gramene" id="ERN01929">
    <property type="protein sequence ID" value="ERN01929"/>
    <property type="gene ID" value="AMTR_s00045p00031540"/>
</dbReference>
<dbReference type="HOGENOM" id="CLU_2815807_0_0_1"/>
<protein>
    <submittedName>
        <fullName evidence="1">Uncharacterized protein</fullName>
    </submittedName>
</protein>
<dbReference type="EMBL" id="KI394661">
    <property type="protein sequence ID" value="ERN01929.1"/>
    <property type="molecule type" value="Genomic_DNA"/>
</dbReference>
<evidence type="ECO:0000313" key="2">
    <source>
        <dbReference type="Proteomes" id="UP000017836"/>
    </source>
</evidence>
<proteinExistence type="predicted"/>
<dbReference type="AlphaFoldDB" id="W1P2P6"/>
<reference evidence="2" key="1">
    <citation type="journal article" date="2013" name="Science">
        <title>The Amborella genome and the evolution of flowering plants.</title>
        <authorList>
            <consortium name="Amborella Genome Project"/>
        </authorList>
    </citation>
    <scope>NUCLEOTIDE SEQUENCE [LARGE SCALE GENOMIC DNA]</scope>
</reference>
<sequence>MDTIQQWNLSGSTNLQLEAKALYAFFKQYSRLCTLPSSNTQGFVRFLRAILEAVWAHVNGHVSDDGE</sequence>
<name>W1P2P6_AMBTC</name>
<dbReference type="Proteomes" id="UP000017836">
    <property type="component" value="Unassembled WGS sequence"/>
</dbReference>
<accession>W1P2P6</accession>